<dbReference type="Proteomes" id="UP000501346">
    <property type="component" value="Chromosome SeXIII-ScXIII"/>
</dbReference>
<gene>
    <name evidence="1" type="primary">SPG5_2</name>
    <name evidence="1" type="ORF">GRS66_010001</name>
</gene>
<dbReference type="GO" id="GO:0043248">
    <property type="term" value="P:proteasome assembly"/>
    <property type="evidence" value="ECO:0007669"/>
    <property type="project" value="TreeGrafter"/>
</dbReference>
<protein>
    <submittedName>
        <fullName evidence="1">Stationary phase protein</fullName>
    </submittedName>
</protein>
<sequence>MAVGGNNWNVWLRMSRVQLRQITKSLDRTLVGLSHGRFPLQYNHNIFTTWWRSLFDASITFRRANRFTASPLTRRGVAGFDRLRPAAHVSRFATLSRVPKGAPRGLFTNWNMVASTRLLGQRAYSTSSIKFTQEAVNNMTVSLRCFFNSLDGLDQCSHSTYSKTFQHASNAKQQQVHPQPVAFKRLSQKDISFIRDLELFKIMKTQNQIINESSPLFAEKSGSYIEFTVPEFNVNESASVPMSFLDPALLGDLNEKITNYNSDLKLMYDSIDMILKNYGSLPTTFHRNKIRVHFPNSTVVETEKLVAGLYITTGIIYADASLDITLEDAKLNALVNDDKSTSMWSLVDEASLPVSTAFSPVLSEASDDDYEFI</sequence>
<dbReference type="PANTHER" id="PTHR42342:SF1">
    <property type="entry name" value="STATIONARY PHASE PROTEIN 5"/>
    <property type="match status" value="1"/>
</dbReference>
<dbReference type="GO" id="GO:0070628">
    <property type="term" value="F:proteasome binding"/>
    <property type="evidence" value="ECO:0007669"/>
    <property type="project" value="InterPro"/>
</dbReference>
<evidence type="ECO:0000313" key="1">
    <source>
        <dbReference type="EMBL" id="QID87328.1"/>
    </source>
</evidence>
<reference evidence="1 2" key="1">
    <citation type="journal article" date="2019" name="BMC Genomics">
        <title>Chromosome level assembly and comparative genome analysis confirm lager-brewing yeasts originated from a single hybridization.</title>
        <authorList>
            <person name="Salazar A.N."/>
            <person name="Gorter de Vries A.R."/>
            <person name="van den Broek M."/>
            <person name="Brouwers N."/>
            <person name="de la Torre Cortes P."/>
            <person name="Kuijpers N.G.A."/>
            <person name="Daran J.G."/>
            <person name="Abeel T."/>
        </authorList>
    </citation>
    <scope>NUCLEOTIDE SEQUENCE [LARGE SCALE GENOMIC DNA]</scope>
    <source>
        <strain evidence="1 2">CBS 1483</strain>
    </source>
</reference>
<proteinExistence type="predicted"/>
<accession>A0A6C1ED90</accession>
<dbReference type="EMBL" id="CP049010">
    <property type="protein sequence ID" value="QID87328.1"/>
    <property type="molecule type" value="Genomic_DNA"/>
</dbReference>
<dbReference type="AlphaFoldDB" id="A0A6C1ED90"/>
<evidence type="ECO:0000313" key="2">
    <source>
        <dbReference type="Proteomes" id="UP000501346"/>
    </source>
</evidence>
<keyword evidence="2" id="KW-1185">Reference proteome</keyword>
<dbReference type="InterPro" id="IPR038816">
    <property type="entry name" value="Stationary_phase_5"/>
</dbReference>
<organism evidence="1 2">
    <name type="scientific">Saccharomyces pastorianus</name>
    <name type="common">Lager yeast</name>
    <name type="synonym">Saccharomyces cerevisiae x Saccharomyces eubayanus</name>
    <dbReference type="NCBI Taxonomy" id="27292"/>
    <lineage>
        <taxon>Eukaryota</taxon>
        <taxon>Fungi</taxon>
        <taxon>Dikarya</taxon>
        <taxon>Ascomycota</taxon>
        <taxon>Saccharomycotina</taxon>
        <taxon>Saccharomycetes</taxon>
        <taxon>Saccharomycetales</taxon>
        <taxon>Saccharomycetaceae</taxon>
        <taxon>Saccharomyces</taxon>
    </lineage>
</organism>
<name>A0A6C1ED90_SACPS</name>
<dbReference type="PANTHER" id="PTHR42342">
    <property type="entry name" value="STATIONARY PHASE PROTEIN 5"/>
    <property type="match status" value="1"/>
</dbReference>
<dbReference type="OrthoDB" id="416253at2759"/>